<protein>
    <submittedName>
        <fullName evidence="3">Putative cell-wall binding lipoprotein</fullName>
    </submittedName>
</protein>
<keyword evidence="4" id="KW-1185">Reference proteome</keyword>
<dbReference type="Proteomes" id="UP000198668">
    <property type="component" value="Unassembled WGS sequence"/>
</dbReference>
<dbReference type="AlphaFoldDB" id="A0A1I3BBU3"/>
<reference evidence="3 4" key="1">
    <citation type="submission" date="2016-10" db="EMBL/GenBank/DDBJ databases">
        <authorList>
            <person name="de Groot N.N."/>
        </authorList>
    </citation>
    <scope>NUCLEOTIDE SEQUENCE [LARGE SCALE GENOMIC DNA]</scope>
    <source>
        <strain evidence="3 4">DSM 27630</strain>
    </source>
</reference>
<dbReference type="SUPFAM" id="SSF140423">
    <property type="entry name" value="MW0975(SA0943)-like"/>
    <property type="match status" value="1"/>
</dbReference>
<keyword evidence="1" id="KW-0175">Coiled coil</keyword>
<evidence type="ECO:0000256" key="1">
    <source>
        <dbReference type="SAM" id="Coils"/>
    </source>
</evidence>
<dbReference type="InterPro" id="IPR036785">
    <property type="entry name" value="YkyA-like_sf"/>
</dbReference>
<dbReference type="InterPro" id="IPR019454">
    <property type="entry name" value="Lipoprot_YkyA-like"/>
</dbReference>
<evidence type="ECO:0000313" key="4">
    <source>
        <dbReference type="Proteomes" id="UP000198668"/>
    </source>
</evidence>
<feature type="coiled-coil region" evidence="1">
    <location>
        <begin position="83"/>
        <end position="210"/>
    </location>
</feature>
<evidence type="ECO:0000313" key="3">
    <source>
        <dbReference type="EMBL" id="SFH59409.1"/>
    </source>
</evidence>
<feature type="signal peptide" evidence="2">
    <location>
        <begin position="1"/>
        <end position="18"/>
    </location>
</feature>
<gene>
    <name evidence="3" type="ORF">SAMN04489868_10542</name>
</gene>
<dbReference type="Pfam" id="PF10368">
    <property type="entry name" value="YkyA"/>
    <property type="match status" value="1"/>
</dbReference>
<dbReference type="EMBL" id="FOQE01000005">
    <property type="protein sequence ID" value="SFH59409.1"/>
    <property type="molecule type" value="Genomic_DNA"/>
</dbReference>
<keyword evidence="2" id="KW-0732">Signal</keyword>
<dbReference type="Gene3D" id="1.20.120.570">
    <property type="entry name" value="YkyA-like"/>
    <property type="match status" value="1"/>
</dbReference>
<keyword evidence="3" id="KW-0449">Lipoprotein</keyword>
<name>A0A1I3BBU3_9LACT</name>
<dbReference type="RefSeq" id="WP_047389893.1">
    <property type="nucleotide sequence ID" value="NZ_FOQE01000005.1"/>
</dbReference>
<sequence length="211" mass="23838">MKKISVPLSLLGVSFLLAGCDTSAKDTLAVTDTLEEKEKGIVEQINAVTAQESQLQKQFSETLKNDKELKTFKDDSSKVFENIQNRKDALDTIEEDASELSDQSDKLKDIKGEELPKQDMTNLEEKLDSASGTLDEWLKTYKKDLDQEEKYFKSLSKEDATYETFTNGIDTLNGQHQKSNETLTQLDKQLSELTTARSTVAEKVQEQENKK</sequence>
<proteinExistence type="predicted"/>
<dbReference type="PROSITE" id="PS51257">
    <property type="entry name" value="PROKAR_LIPOPROTEIN"/>
    <property type="match status" value="1"/>
</dbReference>
<organism evidence="3 4">
    <name type="scientific">Pisciglobus halotolerans</name>
    <dbReference type="NCBI Taxonomy" id="745365"/>
    <lineage>
        <taxon>Bacteria</taxon>
        <taxon>Bacillati</taxon>
        <taxon>Bacillota</taxon>
        <taxon>Bacilli</taxon>
        <taxon>Lactobacillales</taxon>
        <taxon>Carnobacteriaceae</taxon>
    </lineage>
</organism>
<accession>A0A1I3BBU3</accession>
<feature type="chain" id="PRO_5038465890" evidence="2">
    <location>
        <begin position="19"/>
        <end position="211"/>
    </location>
</feature>
<evidence type="ECO:0000256" key="2">
    <source>
        <dbReference type="SAM" id="SignalP"/>
    </source>
</evidence>